<feature type="compositionally biased region" description="Low complexity" evidence="2">
    <location>
        <begin position="132"/>
        <end position="157"/>
    </location>
</feature>
<sequence>MKKTSEMRGPARRAASALASLVLSASLLLCTEARAGISLARPEAAVGQWDLSLQDSNRTCRVTLQPSEASGGRGVAMPAGCRRALPILVGVDAWRLAADDRLDLADRSGRPVLDFASAGDETLSPAGHKARPIASSRSRARAEGSPPAGEAAATASPEPIRIAAKASATHSTATAGEAAGRYSILRAGDKDTGCMLTLDSKTKARSGNKASLAPGCRDQGIVIFDPVAWQIVGGRLVLTARKGHSTHLDQQSDGTWTKDPKEGASLSLKKM</sequence>
<name>A0ABZ0HWZ3_9HYPH</name>
<dbReference type="Pfam" id="PF02974">
    <property type="entry name" value="Inh"/>
    <property type="match status" value="2"/>
</dbReference>
<feature type="domain" description="Alkaline proteinase inhibitor/ Outer membrane lipoprotein Omp19" evidence="4">
    <location>
        <begin position="177"/>
        <end position="270"/>
    </location>
</feature>
<dbReference type="InterPro" id="IPR021140">
    <property type="entry name" value="Inh/Omp19"/>
</dbReference>
<proteinExistence type="predicted"/>
<dbReference type="InterPro" id="IPR016085">
    <property type="entry name" value="Protease_inh_B-barrel_dom"/>
</dbReference>
<accession>A0ABZ0HWZ3</accession>
<evidence type="ECO:0000256" key="3">
    <source>
        <dbReference type="SAM" id="SignalP"/>
    </source>
</evidence>
<dbReference type="Gene3D" id="2.40.128.10">
    <property type="match status" value="2"/>
</dbReference>
<feature type="domain" description="Alkaline proteinase inhibitor/ Outer membrane lipoprotein Omp19" evidence="4">
    <location>
        <begin position="41"/>
        <end position="133"/>
    </location>
</feature>
<keyword evidence="5" id="KW-0481">Metalloenzyme inhibitor</keyword>
<evidence type="ECO:0000256" key="1">
    <source>
        <dbReference type="ARBA" id="ARBA00022729"/>
    </source>
</evidence>
<evidence type="ECO:0000313" key="5">
    <source>
        <dbReference type="EMBL" id="WOJ91079.1"/>
    </source>
</evidence>
<keyword evidence="1 3" id="KW-0732">Signal</keyword>
<dbReference type="SUPFAM" id="SSF50882">
    <property type="entry name" value="beta-Barrel protease inhibitors"/>
    <property type="match status" value="2"/>
</dbReference>
<evidence type="ECO:0000259" key="4">
    <source>
        <dbReference type="Pfam" id="PF02974"/>
    </source>
</evidence>
<dbReference type="GO" id="GO:0030414">
    <property type="term" value="F:peptidase inhibitor activity"/>
    <property type="evidence" value="ECO:0007669"/>
    <property type="project" value="UniProtKB-KW"/>
</dbReference>
<dbReference type="RefSeq" id="WP_407340666.1">
    <property type="nucleotide sequence ID" value="NZ_CP136862.1"/>
</dbReference>
<evidence type="ECO:0000313" key="6">
    <source>
        <dbReference type="Proteomes" id="UP001626536"/>
    </source>
</evidence>
<dbReference type="EMBL" id="CP136862">
    <property type="protein sequence ID" value="WOJ91079.1"/>
    <property type="molecule type" value="Genomic_DNA"/>
</dbReference>
<feature type="region of interest" description="Disordered" evidence="2">
    <location>
        <begin position="116"/>
        <end position="157"/>
    </location>
</feature>
<evidence type="ECO:0000256" key="2">
    <source>
        <dbReference type="SAM" id="MobiDB-lite"/>
    </source>
</evidence>
<feature type="region of interest" description="Disordered" evidence="2">
    <location>
        <begin position="246"/>
        <end position="271"/>
    </location>
</feature>
<dbReference type="Proteomes" id="UP001626536">
    <property type="component" value="Chromosome"/>
</dbReference>
<gene>
    <name evidence="5" type="ORF">RZS28_07305</name>
</gene>
<feature type="chain" id="PRO_5045112464" evidence="3">
    <location>
        <begin position="36"/>
        <end position="271"/>
    </location>
</feature>
<reference evidence="5 6" key="1">
    <citation type="submission" date="2023-10" db="EMBL/GenBank/DDBJ databases">
        <title>Novel methanotroph of the genus Methylocapsa from a subarctic wetland.</title>
        <authorList>
            <person name="Belova S.E."/>
            <person name="Oshkin I.Y."/>
            <person name="Miroshnikov K."/>
            <person name="Dedysh S.N."/>
        </authorList>
    </citation>
    <scope>NUCLEOTIDE SEQUENCE [LARGE SCALE GENOMIC DNA]</scope>
    <source>
        <strain evidence="5 6">RX1</strain>
    </source>
</reference>
<feature type="signal peptide" evidence="3">
    <location>
        <begin position="1"/>
        <end position="35"/>
    </location>
</feature>
<keyword evidence="5" id="KW-0483">Metalloprotease inhibitor</keyword>
<organism evidence="5 6">
    <name type="scientific">Methylocapsa polymorpha</name>
    <dbReference type="NCBI Taxonomy" id="3080828"/>
    <lineage>
        <taxon>Bacteria</taxon>
        <taxon>Pseudomonadati</taxon>
        <taxon>Pseudomonadota</taxon>
        <taxon>Alphaproteobacteria</taxon>
        <taxon>Hyphomicrobiales</taxon>
        <taxon>Beijerinckiaceae</taxon>
        <taxon>Methylocapsa</taxon>
    </lineage>
</organism>
<protein>
    <submittedName>
        <fullName evidence="5">AprI/Inh family metalloprotease inhibitor</fullName>
    </submittedName>
</protein>
<keyword evidence="6" id="KW-1185">Reference proteome</keyword>
<keyword evidence="5" id="KW-0646">Protease inhibitor</keyword>